<evidence type="ECO:0000313" key="2">
    <source>
        <dbReference type="EMBL" id="KKN19527.1"/>
    </source>
</evidence>
<dbReference type="GO" id="GO:0042586">
    <property type="term" value="F:peptide deformylase activity"/>
    <property type="evidence" value="ECO:0007669"/>
    <property type="project" value="InterPro"/>
</dbReference>
<dbReference type="CDD" id="cd00487">
    <property type="entry name" value="Pep_deformylase"/>
    <property type="match status" value="1"/>
</dbReference>
<organism evidence="2">
    <name type="scientific">marine sediment metagenome</name>
    <dbReference type="NCBI Taxonomy" id="412755"/>
    <lineage>
        <taxon>unclassified sequences</taxon>
        <taxon>metagenomes</taxon>
        <taxon>ecological metagenomes</taxon>
    </lineage>
</organism>
<dbReference type="PIRSF" id="PIRSF004749">
    <property type="entry name" value="Pep_def"/>
    <property type="match status" value="1"/>
</dbReference>
<evidence type="ECO:0000256" key="1">
    <source>
        <dbReference type="ARBA" id="ARBA00010759"/>
    </source>
</evidence>
<dbReference type="HAMAP" id="MF_00163">
    <property type="entry name" value="Pep_deformylase"/>
    <property type="match status" value="1"/>
</dbReference>
<reference evidence="2" key="1">
    <citation type="journal article" date="2015" name="Nature">
        <title>Complex archaea that bridge the gap between prokaryotes and eukaryotes.</title>
        <authorList>
            <person name="Spang A."/>
            <person name="Saw J.H."/>
            <person name="Jorgensen S.L."/>
            <person name="Zaremba-Niedzwiedzka K."/>
            <person name="Martijn J."/>
            <person name="Lind A.E."/>
            <person name="van Eijk R."/>
            <person name="Schleper C."/>
            <person name="Guy L."/>
            <person name="Ettema T.J."/>
        </authorList>
    </citation>
    <scope>NUCLEOTIDE SEQUENCE</scope>
</reference>
<dbReference type="Pfam" id="PF01327">
    <property type="entry name" value="Pep_deformylase"/>
    <property type="match status" value="1"/>
</dbReference>
<dbReference type="EMBL" id="LAZR01003326">
    <property type="protein sequence ID" value="KKN19527.1"/>
    <property type="molecule type" value="Genomic_DNA"/>
</dbReference>
<dbReference type="SUPFAM" id="SSF56420">
    <property type="entry name" value="Peptide deformylase"/>
    <property type="match status" value="1"/>
</dbReference>
<evidence type="ECO:0008006" key="3">
    <source>
        <dbReference type="Google" id="ProtNLM"/>
    </source>
</evidence>
<sequence>MTVRTIIEYPNKILTRVAKPVNVVGDGIRTLIKDMYHTMEAHDGIGFAGPQIGVGKRVIVLNIPEPAPALGDIRLTLINPEIIEQSDEIVVVEEGCLSLPSIWTEGPLRNKTIKFRALDGAGVEFEMYAEGLFSVCVQHEIDHLNGKVFVDHLSRLKKDRIIKKLNKARKR</sequence>
<proteinExistence type="inferred from homology"/>
<dbReference type="AlphaFoldDB" id="A0A0F9P536"/>
<dbReference type="InterPro" id="IPR036821">
    <property type="entry name" value="Peptide_deformylase_sf"/>
</dbReference>
<protein>
    <recommendedName>
        <fullName evidence="3">Peptide deformylase</fullName>
    </recommendedName>
</protein>
<dbReference type="InterPro" id="IPR023635">
    <property type="entry name" value="Peptide_deformylase"/>
</dbReference>
<dbReference type="NCBIfam" id="TIGR00079">
    <property type="entry name" value="pept_deformyl"/>
    <property type="match status" value="1"/>
</dbReference>
<comment type="similarity">
    <text evidence="1">Belongs to the polypeptide deformylase family.</text>
</comment>
<accession>A0A0F9P536</accession>
<dbReference type="PANTHER" id="PTHR10458">
    <property type="entry name" value="PEPTIDE DEFORMYLASE"/>
    <property type="match status" value="1"/>
</dbReference>
<comment type="caution">
    <text evidence="2">The sequence shown here is derived from an EMBL/GenBank/DDBJ whole genome shotgun (WGS) entry which is preliminary data.</text>
</comment>
<dbReference type="PRINTS" id="PR01576">
    <property type="entry name" value="PDEFORMYLASE"/>
</dbReference>
<gene>
    <name evidence="2" type="ORF">LCGC14_0944880</name>
</gene>
<name>A0A0F9P536_9ZZZZ</name>
<dbReference type="NCBIfam" id="NF001159">
    <property type="entry name" value="PRK00150.1-3"/>
    <property type="match status" value="1"/>
</dbReference>
<dbReference type="Gene3D" id="3.90.45.10">
    <property type="entry name" value="Peptide deformylase"/>
    <property type="match status" value="1"/>
</dbReference>
<dbReference type="PANTHER" id="PTHR10458:SF22">
    <property type="entry name" value="PEPTIDE DEFORMYLASE"/>
    <property type="match status" value="1"/>
</dbReference>